<feature type="domain" description="FERM" evidence="2">
    <location>
        <begin position="181"/>
        <end position="498"/>
    </location>
</feature>
<dbReference type="SUPFAM" id="SSF54236">
    <property type="entry name" value="Ubiquitin-like"/>
    <property type="match status" value="1"/>
</dbReference>
<sequence length="1569" mass="172135">MEDLETSLIQPRKACRIEQMVAKWLHRSRDGASRGRVSVTDSTTDASGQPASHVKLTVTVYKDLVLNHYGFEICPDLPLTIASVTAGSTAEGKLQPGDQLLLINSTAVDDVSVERAADIIREAGDELLLTVLRCTSGGPKSSFLTAEKRARLKTNPVKVRFAEEVLVNGHTQGNSLLCMPNVLKVYLENGQTKAFRFKTSTTVKDIVLTLKEKLSIRSIAHFALALEEQYNVAKIHLLHEEELIEQVVQKRESHDYRCLFRVCFVPKDPLDLLQEDPVAFEYLYLQSCSDVLQERFAVEMKCSVALRLAALHIQERIYACAQPQKVSLKYIERDWGIEHFISPTLLRNMRGKDIKKAISYHMKRNQVLLDPRQKHMLAAVQVRLSYLQILGDLKMYNGKIFNATLMLQDRESYVALLVGAKYGVSQIINNKLNIITSLAEFANISRVELTEESEKVSMVKIYLQDLKVSSAFMMASVWLAKDLVCLIIGYYRLFVDANVSIFTWGEKKQQLHRVSAEEGYESRTGSDSEDSWELDSSSEHCLDTPVAHSSAHPACNKDELGELHSLEKDSTKAQSGGADQCDMGDNATDSISEASDSANTESRGFKTSGSSDSMDALEEDVPEACSSSRPEFFHFYTPTVQEMSSSDKSFFPIRAAGGSSSAETRDYFCFLQVPHAEEPGCDDSPSEQRGEDIGASLLETRLSERNTMGYYSLCYSVSPAGSVERSNVSCSPRRSPWEDGPAQEEAPCGAEQTAEVNDLILEPPPGFGDTSSEEEFYDAADRLSPPDALAAGYNMMSREGTDNSFCILKKPRCYSLGENLMMRQTAREKHRKEKELTHAKSLRKRRSFLKTDYTSQVTFPLALPGSLQSCCSWPPPSPLLVQPPAPPSSESIKKDAELEPPAAAQAQRDTASTNPSSDLMEMEPDTMETKSLTDSVVSSISAVRLHGDQHKQESAGDAIHVDGGLQPSDAVHRPFLSLEEAVPLPGGQSRAAQESSSMKTNTGWLREESCVATGGWLAQVALEEVGEVMAAQHKAGDVHPFLGHEVTCPANKHTLPASAHGPSVASPREVAQDQELLPTAGKQGACEEPVPAPCEERKANHNSCGENSSGGAFSQAKSRQVINQEALWKVHNKNHIGFPDATQLLTDCSSTSGVITRLSWLSFGVKTDLTSPSPSQERADMPLEVLASQKTSGNLRADAVGREMQTFPADPPSEEELVSSQELGEGEPRKDAGNAAYKQLRPVQSPLPREQATEVGKDSPLTPSLGLSISSGPIPLGSLGKRAGDHGASKHFFLCFKHKKDEQTPDLTMTRSLGFSTVKKSPPHLEMEKCSCRLSYISCFHRPDDKEEHETTIPMCSTFLGPLTTPPSSSCSLPGTPVSSYPVSIATDVAWWDPHVQALSQLKDQAWMSPADFSCVLAYTTELQEVVGKLSGNEASHLQDQCAEQGAESKGALGLASRDLLSSCQDLLKTEQPLKELQGVLRVTFDHLVQLAVTCFQVTHCQLCRQRQQDLGAALVDVVGTYHQLVQAVHQQLRRQGCPDLGAKLLARQHTALTAAMFCLLQQFRVPPL</sequence>
<dbReference type="Proteomes" id="UP000541181">
    <property type="component" value="Unassembled WGS sequence"/>
</dbReference>
<comment type="caution">
    <text evidence="4">The sequence shown here is derived from an EMBL/GenBank/DDBJ whole genome shotgun (WGS) entry which is preliminary data.</text>
</comment>
<dbReference type="InterPro" id="IPR019749">
    <property type="entry name" value="Band_41_domain"/>
</dbReference>
<organism evidence="4 5">
    <name type="scientific">Chunga burmeisteri</name>
    <name type="common">Black-legged seriema</name>
    <dbReference type="NCBI Taxonomy" id="1352770"/>
    <lineage>
        <taxon>Eukaryota</taxon>
        <taxon>Metazoa</taxon>
        <taxon>Chordata</taxon>
        <taxon>Craniata</taxon>
        <taxon>Vertebrata</taxon>
        <taxon>Euteleostomi</taxon>
        <taxon>Archelosauria</taxon>
        <taxon>Archosauria</taxon>
        <taxon>Dinosauria</taxon>
        <taxon>Saurischia</taxon>
        <taxon>Theropoda</taxon>
        <taxon>Coelurosauria</taxon>
        <taxon>Aves</taxon>
        <taxon>Neognathae</taxon>
        <taxon>Neoaves</taxon>
        <taxon>Telluraves</taxon>
        <taxon>Australaves</taxon>
        <taxon>Cariamiformes</taxon>
        <taxon>Cariamidae</taxon>
        <taxon>Chunga</taxon>
    </lineage>
</organism>
<feature type="region of interest" description="Disordered" evidence="1">
    <location>
        <begin position="1053"/>
        <end position="1072"/>
    </location>
</feature>
<dbReference type="SUPFAM" id="SSF50729">
    <property type="entry name" value="PH domain-like"/>
    <property type="match status" value="1"/>
</dbReference>
<feature type="compositionally biased region" description="Pro residues" evidence="1">
    <location>
        <begin position="878"/>
        <end position="887"/>
    </location>
</feature>
<dbReference type="PANTHER" id="PTHR46221">
    <property type="entry name" value="FERM AND PDZ DOMAIN-CONTAINING PROTEIN FAMILY MEMBER"/>
    <property type="match status" value="1"/>
</dbReference>
<dbReference type="InterPro" id="IPR000299">
    <property type="entry name" value="FERM_domain"/>
</dbReference>
<feature type="region of interest" description="Disordered" evidence="1">
    <location>
        <begin position="568"/>
        <end position="622"/>
    </location>
</feature>
<dbReference type="Pfam" id="PF21989">
    <property type="entry name" value="RA_2"/>
    <property type="match status" value="1"/>
</dbReference>
<accession>A0A7K5GXA3</accession>
<keyword evidence="5" id="KW-1185">Reference proteome</keyword>
<dbReference type="CDD" id="cd14473">
    <property type="entry name" value="FERM_B-lobe"/>
    <property type="match status" value="1"/>
</dbReference>
<feature type="compositionally biased region" description="Basic and acidic residues" evidence="1">
    <location>
        <begin position="514"/>
        <end position="526"/>
    </location>
</feature>
<dbReference type="PANTHER" id="PTHR46221:SF2">
    <property type="entry name" value="FERM AND PDZ DOMAIN-CONTAINING PROTEIN 1"/>
    <property type="match status" value="1"/>
</dbReference>
<evidence type="ECO:0000259" key="3">
    <source>
        <dbReference type="PROSITE" id="PS50106"/>
    </source>
</evidence>
<dbReference type="InterPro" id="IPR001478">
    <property type="entry name" value="PDZ"/>
</dbReference>
<dbReference type="FunFam" id="3.10.20.90:FF:000203">
    <property type="entry name" value="FERM and PDZ domain containing 1"/>
    <property type="match status" value="1"/>
</dbReference>
<dbReference type="Pfam" id="PF21477">
    <property type="entry name" value="FERM_C_FAK1"/>
    <property type="match status" value="1"/>
</dbReference>
<feature type="region of interest" description="Disordered" evidence="1">
    <location>
        <begin position="878"/>
        <end position="928"/>
    </location>
</feature>
<evidence type="ECO:0000313" key="4">
    <source>
        <dbReference type="EMBL" id="NWS61689.1"/>
    </source>
</evidence>
<dbReference type="GO" id="GO:0005938">
    <property type="term" value="C:cell cortex"/>
    <property type="evidence" value="ECO:0007669"/>
    <property type="project" value="TreeGrafter"/>
</dbReference>
<feature type="compositionally biased region" description="Polar residues" evidence="1">
    <location>
        <begin position="1101"/>
        <end position="1116"/>
    </location>
</feature>
<dbReference type="SUPFAM" id="SSF47031">
    <property type="entry name" value="Second domain of FERM"/>
    <property type="match status" value="1"/>
</dbReference>
<dbReference type="PROSITE" id="PS50106">
    <property type="entry name" value="PDZ"/>
    <property type="match status" value="1"/>
</dbReference>
<dbReference type="PROSITE" id="PS50057">
    <property type="entry name" value="FERM_3"/>
    <property type="match status" value="1"/>
</dbReference>
<evidence type="ECO:0000313" key="5">
    <source>
        <dbReference type="Proteomes" id="UP000541181"/>
    </source>
</evidence>
<dbReference type="InterPro" id="IPR036034">
    <property type="entry name" value="PDZ_sf"/>
</dbReference>
<dbReference type="SMART" id="SM00228">
    <property type="entry name" value="PDZ"/>
    <property type="match status" value="1"/>
</dbReference>
<dbReference type="FunFam" id="2.30.29.30:FF:000066">
    <property type="entry name" value="FERM and PDZ domain-containing protein 4"/>
    <property type="match status" value="1"/>
</dbReference>
<dbReference type="CDD" id="cd21942">
    <property type="entry name" value="LGNbd_FRMPD1"/>
    <property type="match status" value="1"/>
</dbReference>
<dbReference type="InterPro" id="IPR014352">
    <property type="entry name" value="FERM/acyl-CoA-bd_prot_sf"/>
</dbReference>
<evidence type="ECO:0000256" key="1">
    <source>
        <dbReference type="SAM" id="MobiDB-lite"/>
    </source>
</evidence>
<dbReference type="Gene3D" id="2.30.42.10">
    <property type="match status" value="1"/>
</dbReference>
<dbReference type="SUPFAM" id="SSF50156">
    <property type="entry name" value="PDZ domain-like"/>
    <property type="match status" value="1"/>
</dbReference>
<dbReference type="EMBL" id="VZRC01000719">
    <property type="protein sequence ID" value="NWS61689.1"/>
    <property type="molecule type" value="Genomic_DNA"/>
</dbReference>
<feature type="non-terminal residue" evidence="4">
    <location>
        <position position="1569"/>
    </location>
</feature>
<feature type="compositionally biased region" description="Polar residues" evidence="1">
    <location>
        <begin position="587"/>
        <end position="613"/>
    </location>
</feature>
<dbReference type="CDD" id="cd17168">
    <property type="entry name" value="FERM_F1_FRMPD1"/>
    <property type="match status" value="1"/>
</dbReference>
<dbReference type="InterPro" id="IPR029071">
    <property type="entry name" value="Ubiquitin-like_domsf"/>
</dbReference>
<dbReference type="InterPro" id="IPR035963">
    <property type="entry name" value="FERM_2"/>
</dbReference>
<feature type="domain" description="PDZ" evidence="3">
    <location>
        <begin position="57"/>
        <end position="135"/>
    </location>
</feature>
<gene>
    <name evidence="4" type="primary">Frmpd1</name>
    <name evidence="4" type="ORF">CHUBUR_R11709</name>
</gene>
<dbReference type="SMART" id="SM00295">
    <property type="entry name" value="B41"/>
    <property type="match status" value="1"/>
</dbReference>
<dbReference type="OrthoDB" id="5859304at2759"/>
<feature type="non-terminal residue" evidence="4">
    <location>
        <position position="1"/>
    </location>
</feature>
<feature type="compositionally biased region" description="Polar residues" evidence="1">
    <location>
        <begin position="908"/>
        <end position="917"/>
    </location>
</feature>
<dbReference type="InterPro" id="IPR049385">
    <property type="entry name" value="FAK1-like_FERM_C"/>
</dbReference>
<dbReference type="GO" id="GO:0005886">
    <property type="term" value="C:plasma membrane"/>
    <property type="evidence" value="ECO:0007669"/>
    <property type="project" value="TreeGrafter"/>
</dbReference>
<feature type="region of interest" description="Disordered" evidence="1">
    <location>
        <begin position="1080"/>
        <end position="1116"/>
    </location>
</feature>
<dbReference type="Gene3D" id="3.10.20.90">
    <property type="entry name" value="Phosphatidylinositol 3-kinase Catalytic Subunit, Chain A, domain 1"/>
    <property type="match status" value="1"/>
</dbReference>
<dbReference type="Pfam" id="PF00373">
    <property type="entry name" value="FERM_M"/>
    <property type="match status" value="1"/>
</dbReference>
<dbReference type="FunFam" id="1.20.80.10:FF:000009">
    <property type="entry name" value="FERM and PDZ domain containing 4"/>
    <property type="match status" value="1"/>
</dbReference>
<dbReference type="InterPro" id="IPR011993">
    <property type="entry name" value="PH-like_dom_sf"/>
</dbReference>
<protein>
    <submittedName>
        <fullName evidence="4">FRPD1 protein</fullName>
    </submittedName>
</protein>
<feature type="region of interest" description="Disordered" evidence="1">
    <location>
        <begin position="514"/>
        <end position="554"/>
    </location>
</feature>
<evidence type="ECO:0000259" key="2">
    <source>
        <dbReference type="PROSITE" id="PS50057"/>
    </source>
</evidence>
<reference evidence="4 5" key="1">
    <citation type="submission" date="2019-09" db="EMBL/GenBank/DDBJ databases">
        <title>Bird 10,000 Genomes (B10K) Project - Family phase.</title>
        <authorList>
            <person name="Zhang G."/>
        </authorList>
    </citation>
    <scope>NUCLEOTIDE SEQUENCE [LARGE SCALE GENOMIC DNA]</scope>
    <source>
        <strain evidence="4">B10K-CU-031-22</strain>
    </source>
</reference>
<dbReference type="Gene3D" id="1.20.80.10">
    <property type="match status" value="1"/>
</dbReference>
<name>A0A7K5GXA3_9AVES</name>
<dbReference type="Gene3D" id="2.30.29.30">
    <property type="entry name" value="Pleckstrin-homology domain (PH domain)/Phosphotyrosine-binding domain (PTB)"/>
    <property type="match status" value="1"/>
</dbReference>
<dbReference type="InterPro" id="IPR019748">
    <property type="entry name" value="FERM_central"/>
</dbReference>
<proteinExistence type="predicted"/>
<feature type="region of interest" description="Disordered" evidence="1">
    <location>
        <begin position="1205"/>
        <end position="1269"/>
    </location>
</feature>
<dbReference type="Pfam" id="PF00595">
    <property type="entry name" value="PDZ"/>
    <property type="match status" value="1"/>
</dbReference>